<dbReference type="OrthoDB" id="9805698at2"/>
<dbReference type="Gene3D" id="1.10.3090.10">
    <property type="entry name" value="cca-adding enzyme, domain 2"/>
    <property type="match status" value="1"/>
</dbReference>
<keyword evidence="4" id="KW-0548">Nucleotidyltransferase</keyword>
<dbReference type="GO" id="GO:0046872">
    <property type="term" value="F:metal ion binding"/>
    <property type="evidence" value="ECO:0007669"/>
    <property type="project" value="UniProtKB-KW"/>
</dbReference>
<dbReference type="CDD" id="cd05398">
    <property type="entry name" value="NT_ClassII-CCAase"/>
    <property type="match status" value="1"/>
</dbReference>
<evidence type="ECO:0000313" key="11">
    <source>
        <dbReference type="EMBL" id="KAJ57271.1"/>
    </source>
</evidence>
<dbReference type="PANTHER" id="PTHR46173">
    <property type="entry name" value="CCA TRNA NUCLEOTIDYLTRANSFERASE 1, MITOCHONDRIAL"/>
    <property type="match status" value="1"/>
</dbReference>
<dbReference type="InterPro" id="IPR043519">
    <property type="entry name" value="NT_sf"/>
</dbReference>
<keyword evidence="3" id="KW-0819">tRNA processing</keyword>
<evidence type="ECO:0000256" key="2">
    <source>
        <dbReference type="ARBA" id="ARBA00022679"/>
    </source>
</evidence>
<accession>A0A037ZLD9</accession>
<dbReference type="PANTHER" id="PTHR46173:SF1">
    <property type="entry name" value="CCA TRNA NUCLEOTIDYLTRANSFERASE 1, MITOCHONDRIAL"/>
    <property type="match status" value="1"/>
</dbReference>
<dbReference type="InterPro" id="IPR002646">
    <property type="entry name" value="PolA_pol_head_dom"/>
</dbReference>
<proteinExistence type="inferred from homology"/>
<evidence type="ECO:0000256" key="8">
    <source>
        <dbReference type="RuleBase" id="RU003953"/>
    </source>
</evidence>
<dbReference type="GO" id="GO:0008033">
    <property type="term" value="P:tRNA processing"/>
    <property type="evidence" value="ECO:0007669"/>
    <property type="project" value="UniProtKB-KW"/>
</dbReference>
<evidence type="ECO:0000313" key="12">
    <source>
        <dbReference type="Proteomes" id="UP000026249"/>
    </source>
</evidence>
<dbReference type="InterPro" id="IPR032828">
    <property type="entry name" value="PolyA_RNA-bd"/>
</dbReference>
<dbReference type="Gene3D" id="3.30.460.10">
    <property type="entry name" value="Beta Polymerase, domain 2"/>
    <property type="match status" value="1"/>
</dbReference>
<feature type="domain" description="tRNA nucleotidyltransferase/poly(A) polymerase RNA and SrmB- binding" evidence="10">
    <location>
        <begin position="185"/>
        <end position="241"/>
    </location>
</feature>
<dbReference type="Pfam" id="PF12627">
    <property type="entry name" value="PolyA_pol_RNAbd"/>
    <property type="match status" value="1"/>
</dbReference>
<dbReference type="AlphaFoldDB" id="A0A037ZLD9"/>
<keyword evidence="6" id="KW-0547">Nucleotide-binding</keyword>
<evidence type="ECO:0000259" key="9">
    <source>
        <dbReference type="Pfam" id="PF01743"/>
    </source>
</evidence>
<dbReference type="Proteomes" id="UP000026249">
    <property type="component" value="Unassembled WGS sequence"/>
</dbReference>
<evidence type="ECO:0000256" key="4">
    <source>
        <dbReference type="ARBA" id="ARBA00022695"/>
    </source>
</evidence>
<comment type="caution">
    <text evidence="11">The sequence shown here is derived from an EMBL/GenBank/DDBJ whole genome shotgun (WGS) entry which is preliminary data.</text>
</comment>
<keyword evidence="2 8" id="KW-0808">Transferase</keyword>
<keyword evidence="8" id="KW-0694">RNA-binding</keyword>
<evidence type="ECO:0000256" key="3">
    <source>
        <dbReference type="ARBA" id="ARBA00022694"/>
    </source>
</evidence>
<evidence type="ECO:0000259" key="10">
    <source>
        <dbReference type="Pfam" id="PF12627"/>
    </source>
</evidence>
<gene>
    <name evidence="11" type="ORF">ACMU_01885</name>
</gene>
<dbReference type="Pfam" id="PF01743">
    <property type="entry name" value="PolyA_pol"/>
    <property type="match status" value="1"/>
</dbReference>
<keyword evidence="5" id="KW-0479">Metal-binding</keyword>
<keyword evidence="7" id="KW-0460">Magnesium</keyword>
<dbReference type="GO" id="GO:0000166">
    <property type="term" value="F:nucleotide binding"/>
    <property type="evidence" value="ECO:0007669"/>
    <property type="project" value="UniProtKB-KW"/>
</dbReference>
<dbReference type="GO" id="GO:0016779">
    <property type="term" value="F:nucleotidyltransferase activity"/>
    <property type="evidence" value="ECO:0007669"/>
    <property type="project" value="UniProtKB-KW"/>
</dbReference>
<dbReference type="InterPro" id="IPR050264">
    <property type="entry name" value="Bact_CCA-adding_enz_type3_sf"/>
</dbReference>
<dbReference type="SUPFAM" id="SSF81891">
    <property type="entry name" value="Poly A polymerase C-terminal region-like"/>
    <property type="match status" value="1"/>
</dbReference>
<evidence type="ECO:0000256" key="6">
    <source>
        <dbReference type="ARBA" id="ARBA00022741"/>
    </source>
</evidence>
<organism evidence="11 12">
    <name type="scientific">Actibacterium mucosum KCTC 23349</name>
    <dbReference type="NCBI Taxonomy" id="1454373"/>
    <lineage>
        <taxon>Bacteria</taxon>
        <taxon>Pseudomonadati</taxon>
        <taxon>Pseudomonadota</taxon>
        <taxon>Alphaproteobacteria</taxon>
        <taxon>Rhodobacterales</taxon>
        <taxon>Roseobacteraceae</taxon>
        <taxon>Actibacterium</taxon>
    </lineage>
</organism>
<comment type="cofactor">
    <cofactor evidence="1">
        <name>Mg(2+)</name>
        <dbReference type="ChEBI" id="CHEBI:18420"/>
    </cofactor>
</comment>
<dbReference type="EMBL" id="JFKE01000001">
    <property type="protein sequence ID" value="KAJ57271.1"/>
    <property type="molecule type" value="Genomic_DNA"/>
</dbReference>
<protein>
    <submittedName>
        <fullName evidence="11">Poly(A) polymerase</fullName>
    </submittedName>
</protein>
<feature type="domain" description="Poly A polymerase head" evidence="9">
    <location>
        <begin position="28"/>
        <end position="151"/>
    </location>
</feature>
<dbReference type="RefSeq" id="WP_035255556.1">
    <property type="nucleotide sequence ID" value="NZ_JFKE01000001.1"/>
</dbReference>
<dbReference type="PROSITE" id="PS51257">
    <property type="entry name" value="PROKAR_LIPOPROTEIN"/>
    <property type="match status" value="1"/>
</dbReference>
<evidence type="ECO:0000256" key="5">
    <source>
        <dbReference type="ARBA" id="ARBA00022723"/>
    </source>
</evidence>
<keyword evidence="12" id="KW-1185">Reference proteome</keyword>
<dbReference type="GO" id="GO:0000049">
    <property type="term" value="F:tRNA binding"/>
    <property type="evidence" value="ECO:0007669"/>
    <property type="project" value="TreeGrafter"/>
</dbReference>
<evidence type="ECO:0000256" key="7">
    <source>
        <dbReference type="ARBA" id="ARBA00022842"/>
    </source>
</evidence>
<comment type="similarity">
    <text evidence="8">Belongs to the tRNA nucleotidyltransferase/poly(A) polymerase family.</text>
</comment>
<evidence type="ECO:0000256" key="1">
    <source>
        <dbReference type="ARBA" id="ARBA00001946"/>
    </source>
</evidence>
<dbReference type="SUPFAM" id="SSF81301">
    <property type="entry name" value="Nucleotidyltransferase"/>
    <property type="match status" value="1"/>
</dbReference>
<reference evidence="11 12" key="1">
    <citation type="submission" date="2014-03" db="EMBL/GenBank/DDBJ databases">
        <title>Draft Genome Sequence of Actibacterium mucosum KCTC 23349, a Marine Alphaproteobacterium with Complex Ionic Requirements Isolated from Mediterranean Seawater at Malvarrosa Beach, Valencia, Spain.</title>
        <authorList>
            <person name="Arahal D.R."/>
            <person name="Shao Z."/>
            <person name="Lai Q."/>
            <person name="Pujalte M.J."/>
        </authorList>
    </citation>
    <scope>NUCLEOTIDE SEQUENCE [LARGE SCALE GENOMIC DNA]</scope>
    <source>
        <strain evidence="11 12">KCTC 23349</strain>
    </source>
</reference>
<name>A0A037ZLD9_9RHOB</name>
<sequence>MTRIDADWLGDRASQTVCAMLEDAGHVAYFVGGCVRNALLGAPVSDLDISTDARPRRVLELAAAAGIRAVPTGIDHGTVTLVVGHTPFEVTTFRRDVETDGRRAVVAFADNVEDDAHRRDFTMNALYAARDGVVLDPVGQGIADLNARRLRFIDDADLRIREDYLRILRFFRFHAWYADPEAGFDPDGLAACAANSAGIETLSRERIGTEMKKLLAAPDPERAVAAMAQSGVLAQILPGSDARFLPILIHLEDGCAPDPVRRLGALGGTDVAAHLRLSRVEARHLDEIQNASGSPAAMGHTLGKDKARDAILLRAALTEQPLPPNWRTEVERGVATEFPLKPADLMPELQGKALGQALNRAKEAWLAADLKPNRAALLQTLR</sequence>
<dbReference type="STRING" id="1454373.ACMU_01885"/>